<name>A0ABV2AV81_9EUKA</name>
<dbReference type="EMBL" id="JBDODL010006878">
    <property type="protein sequence ID" value="MES1923556.1"/>
    <property type="molecule type" value="Genomic_DNA"/>
</dbReference>
<reference evidence="5 6" key="1">
    <citation type="journal article" date="2024" name="BMC Biol.">
        <title>Comparative genomics of Ascetosporea gives new insight into the evolutionary basis for animal parasitism in Rhizaria.</title>
        <authorList>
            <person name="Hiltunen Thoren M."/>
            <person name="Onut-Brannstrom I."/>
            <person name="Alfjorden A."/>
            <person name="Peckova H."/>
            <person name="Swords F."/>
            <person name="Hooper C."/>
            <person name="Holzer A.S."/>
            <person name="Bass D."/>
            <person name="Burki F."/>
        </authorList>
    </citation>
    <scope>NUCLEOTIDE SEQUENCE [LARGE SCALE GENOMIC DNA]</scope>
    <source>
        <strain evidence="5">20-A016</strain>
    </source>
</reference>
<protein>
    <submittedName>
        <fullName evidence="5">Translation initiation factor eIF-2 beta subunit</fullName>
    </submittedName>
</protein>
<evidence type="ECO:0000313" key="5">
    <source>
        <dbReference type="EMBL" id="MES1923556.1"/>
    </source>
</evidence>
<organism evidence="5 6">
    <name type="scientific">Bonamia ostreae</name>
    <dbReference type="NCBI Taxonomy" id="126728"/>
    <lineage>
        <taxon>Eukaryota</taxon>
        <taxon>Sar</taxon>
        <taxon>Rhizaria</taxon>
        <taxon>Endomyxa</taxon>
        <taxon>Ascetosporea</taxon>
        <taxon>Haplosporida</taxon>
        <taxon>Bonamia</taxon>
    </lineage>
</organism>
<evidence type="ECO:0000256" key="1">
    <source>
        <dbReference type="ARBA" id="ARBA00010397"/>
    </source>
</evidence>
<accession>A0ABV2AV81</accession>
<evidence type="ECO:0000256" key="2">
    <source>
        <dbReference type="ARBA" id="ARBA00022540"/>
    </source>
</evidence>
<evidence type="ECO:0000313" key="6">
    <source>
        <dbReference type="Proteomes" id="UP001439008"/>
    </source>
</evidence>
<dbReference type="InterPro" id="IPR016189">
    <property type="entry name" value="Transl_init_fac_IF2/IF5_N"/>
</dbReference>
<dbReference type="InterPro" id="IPR045196">
    <property type="entry name" value="IF2/IF5"/>
</dbReference>
<dbReference type="Proteomes" id="UP001439008">
    <property type="component" value="Unassembled WGS sequence"/>
</dbReference>
<dbReference type="Gene3D" id="3.30.30.170">
    <property type="match status" value="1"/>
</dbReference>
<evidence type="ECO:0000259" key="4">
    <source>
        <dbReference type="SMART" id="SM00653"/>
    </source>
</evidence>
<dbReference type="SUPFAM" id="SSF75689">
    <property type="entry name" value="Zinc-binding domain of translation initiation factor 2 beta"/>
    <property type="match status" value="1"/>
</dbReference>
<comment type="caution">
    <text evidence="5">The sequence shown here is derived from an EMBL/GenBank/DDBJ whole genome shotgun (WGS) entry which is preliminary data.</text>
</comment>
<feature type="domain" description="Translation initiation factor IF2/IF5" evidence="4">
    <location>
        <begin position="1"/>
        <end position="74"/>
    </location>
</feature>
<keyword evidence="2 5" id="KW-0396">Initiation factor</keyword>
<dbReference type="SMART" id="SM00653">
    <property type="entry name" value="eIF2B_5"/>
    <property type="match status" value="1"/>
</dbReference>
<dbReference type="GO" id="GO:0003743">
    <property type="term" value="F:translation initiation factor activity"/>
    <property type="evidence" value="ECO:0007669"/>
    <property type="project" value="UniProtKB-KW"/>
</dbReference>
<keyword evidence="3" id="KW-0648">Protein biosynthesis</keyword>
<gene>
    <name evidence="5" type="primary">SUI3</name>
    <name evidence="5" type="ORF">MHBO_005148</name>
</gene>
<dbReference type="SUPFAM" id="SSF100966">
    <property type="entry name" value="Translation initiation factor 2 beta, aIF2beta, N-terminal domain"/>
    <property type="match status" value="1"/>
</dbReference>
<dbReference type="Pfam" id="PF01873">
    <property type="entry name" value="eIF-5_eIF-2B"/>
    <property type="match status" value="1"/>
</dbReference>
<dbReference type="PANTHER" id="PTHR23001:SF3">
    <property type="entry name" value="EUKARYOTIC TRANSLATION INITIATION FACTOR 2 SUBUNIT 2"/>
    <property type="match status" value="1"/>
</dbReference>
<dbReference type="InterPro" id="IPR016190">
    <property type="entry name" value="Transl_init_fac_IF2/IF5_Zn-bd"/>
</dbReference>
<comment type="similarity">
    <text evidence="1">Belongs to the eIF-2-beta/eIF-5 family.</text>
</comment>
<keyword evidence="6" id="KW-1185">Reference proteome</keyword>
<dbReference type="InterPro" id="IPR002735">
    <property type="entry name" value="Transl_init_fac_IF2/IF5_dom"/>
</dbReference>
<evidence type="ECO:0000256" key="3">
    <source>
        <dbReference type="ARBA" id="ARBA00022917"/>
    </source>
</evidence>
<dbReference type="PANTHER" id="PTHR23001">
    <property type="entry name" value="EUKARYOTIC TRANSLATION INITIATION FACTOR"/>
    <property type="match status" value="1"/>
</dbReference>
<sequence length="101" mass="11678">MTFFATEMGTHTSIDKKGRMIIKGRLQPHNIERPLNSYINQYVKCHMCRKYTTHFKKDPNTRLLFLECDLCGSSRSVNQIRSLYHATSRADRIQAKKAAAS</sequence>
<proteinExistence type="inferred from homology"/>